<dbReference type="RefSeq" id="WP_252766399.1">
    <property type="nucleotide sequence ID" value="NZ_CP097119.1"/>
</dbReference>
<dbReference type="InterPro" id="IPR020471">
    <property type="entry name" value="AKR"/>
</dbReference>
<dbReference type="PRINTS" id="PR00069">
    <property type="entry name" value="ALDKETRDTASE"/>
</dbReference>
<dbReference type="AlphaFoldDB" id="A0A9Q9E2L3"/>
<evidence type="ECO:0000256" key="4">
    <source>
        <dbReference type="PIRSR" id="PIRSR000097-1"/>
    </source>
</evidence>
<feature type="domain" description="NADP-dependent oxidoreductase" evidence="7">
    <location>
        <begin position="21"/>
        <end position="265"/>
    </location>
</feature>
<reference evidence="8" key="1">
    <citation type="submission" date="2022-05" db="EMBL/GenBank/DDBJ databases">
        <authorList>
            <person name="Oliphant S.A."/>
            <person name="Watson-Haigh N.S."/>
            <person name="Sumby K.M."/>
            <person name="Gardner J.M."/>
            <person name="Jiranek V."/>
        </authorList>
    </citation>
    <scope>NUCLEOTIDE SEQUENCE</scope>
    <source>
        <strain evidence="8">KI4_B1</strain>
    </source>
</reference>
<evidence type="ECO:0000256" key="1">
    <source>
        <dbReference type="ARBA" id="ARBA00007905"/>
    </source>
</evidence>
<dbReference type="PANTHER" id="PTHR43827">
    <property type="entry name" value="2,5-DIKETO-D-GLUCONIC ACID REDUCTASE"/>
    <property type="match status" value="1"/>
</dbReference>
<dbReference type="InterPro" id="IPR018170">
    <property type="entry name" value="Aldo/ket_reductase_CS"/>
</dbReference>
<dbReference type="GO" id="GO:0016616">
    <property type="term" value="F:oxidoreductase activity, acting on the CH-OH group of donors, NAD or NADP as acceptor"/>
    <property type="evidence" value="ECO:0007669"/>
    <property type="project" value="UniProtKB-ARBA"/>
</dbReference>
<accession>A0A9Q9E2L3</accession>
<dbReference type="InterPro" id="IPR023210">
    <property type="entry name" value="NADP_OxRdtase_dom"/>
</dbReference>
<sequence length="294" mass="33391">MKLNLDSTITLNNGIEMPLLGLGVWKSDNQTAAQSVKWALANGYRAIDTAKQYGNEAGVGEGLKQGLAENGLKREDVFLTTKVFNGDQGYESTLKAFEGQLERLQTSYVDLLLIHWPVNGKYNETWKAMEKLYHEGKVRSIGVSNFNLDRLTDLMEHASVKPVLNQMEFNPVEQEKDIKDYCDKHHIWLEAWSPLGHGDALNDPAIQKLADKYNKSTAQIILRWELQREVITIPKSTHEEYIKQNADVYDFELSDEDVALINSLDIDKRSLWYGAFSWNGNPAGIVDAVDEWNK</sequence>
<dbReference type="Pfam" id="PF00248">
    <property type="entry name" value="Aldo_ket_red"/>
    <property type="match status" value="1"/>
</dbReference>
<dbReference type="PANTHER" id="PTHR43827:SF3">
    <property type="entry name" value="NADP-DEPENDENT OXIDOREDUCTASE DOMAIN-CONTAINING PROTEIN"/>
    <property type="match status" value="1"/>
</dbReference>
<name>A0A9Q9E2L3_9LACO</name>
<keyword evidence="3" id="KW-0560">Oxidoreductase</keyword>
<evidence type="ECO:0000313" key="9">
    <source>
        <dbReference type="Proteomes" id="UP001055911"/>
    </source>
</evidence>
<protein>
    <submittedName>
        <fullName evidence="8">Aldo/keto reductase</fullName>
    </submittedName>
</protein>
<proteinExistence type="inferred from homology"/>
<keyword evidence="2" id="KW-0521">NADP</keyword>
<dbReference type="FunFam" id="3.20.20.100:FF:000015">
    <property type="entry name" value="Oxidoreductase, aldo/keto reductase family"/>
    <property type="match status" value="1"/>
</dbReference>
<evidence type="ECO:0000256" key="6">
    <source>
        <dbReference type="PIRSR" id="PIRSR000097-3"/>
    </source>
</evidence>
<evidence type="ECO:0000256" key="3">
    <source>
        <dbReference type="ARBA" id="ARBA00023002"/>
    </source>
</evidence>
<dbReference type="SUPFAM" id="SSF51430">
    <property type="entry name" value="NAD(P)-linked oxidoreductase"/>
    <property type="match status" value="1"/>
</dbReference>
<dbReference type="EMBL" id="CP097119">
    <property type="protein sequence ID" value="USS88882.1"/>
    <property type="molecule type" value="Genomic_DNA"/>
</dbReference>
<keyword evidence="9" id="KW-1185">Reference proteome</keyword>
<dbReference type="PIRSF" id="PIRSF000097">
    <property type="entry name" value="AKR"/>
    <property type="match status" value="1"/>
</dbReference>
<organism evidence="8 9">
    <name type="scientific">Fructilactobacillus cliffordii</name>
    <dbReference type="NCBI Taxonomy" id="2940299"/>
    <lineage>
        <taxon>Bacteria</taxon>
        <taxon>Bacillati</taxon>
        <taxon>Bacillota</taxon>
        <taxon>Bacilli</taxon>
        <taxon>Lactobacillales</taxon>
        <taxon>Lactobacillaceae</taxon>
        <taxon>Fructilactobacillus</taxon>
    </lineage>
</organism>
<feature type="binding site" evidence="5">
    <location>
        <position position="115"/>
    </location>
    <ligand>
        <name>substrate</name>
    </ligand>
</feature>
<evidence type="ECO:0000256" key="5">
    <source>
        <dbReference type="PIRSR" id="PIRSR000097-2"/>
    </source>
</evidence>
<dbReference type="PROSITE" id="PS00062">
    <property type="entry name" value="ALDOKETO_REDUCTASE_2"/>
    <property type="match status" value="1"/>
</dbReference>
<gene>
    <name evidence="8" type="ORF">M3M40_05195</name>
</gene>
<feature type="active site" description="Proton donor" evidence="4">
    <location>
        <position position="53"/>
    </location>
</feature>
<evidence type="ECO:0000313" key="8">
    <source>
        <dbReference type="EMBL" id="USS88882.1"/>
    </source>
</evidence>
<evidence type="ECO:0000256" key="2">
    <source>
        <dbReference type="ARBA" id="ARBA00022857"/>
    </source>
</evidence>
<evidence type="ECO:0000259" key="7">
    <source>
        <dbReference type="Pfam" id="PF00248"/>
    </source>
</evidence>
<dbReference type="Gene3D" id="3.20.20.100">
    <property type="entry name" value="NADP-dependent oxidoreductase domain"/>
    <property type="match status" value="1"/>
</dbReference>
<dbReference type="Proteomes" id="UP001055911">
    <property type="component" value="Chromosome"/>
</dbReference>
<comment type="similarity">
    <text evidence="1">Belongs to the aldo/keto reductase family.</text>
</comment>
<dbReference type="InterPro" id="IPR036812">
    <property type="entry name" value="NAD(P)_OxRdtase_dom_sf"/>
</dbReference>
<feature type="site" description="Lowers pKa of active site Tyr" evidence="6">
    <location>
        <position position="82"/>
    </location>
</feature>
<dbReference type="PROSITE" id="PS00798">
    <property type="entry name" value="ALDOKETO_REDUCTASE_1"/>
    <property type="match status" value="1"/>
</dbReference>